<dbReference type="EMBL" id="BART01017373">
    <property type="protein sequence ID" value="GAG77018.1"/>
    <property type="molecule type" value="Genomic_DNA"/>
</dbReference>
<name>X1AY36_9ZZZZ</name>
<evidence type="ECO:0000313" key="1">
    <source>
        <dbReference type="EMBL" id="GAG77018.1"/>
    </source>
</evidence>
<dbReference type="AlphaFoldDB" id="X1AY36"/>
<reference evidence="1" key="1">
    <citation type="journal article" date="2014" name="Front. Microbiol.">
        <title>High frequency of phylogenetically diverse reductive dehalogenase-homologous genes in deep subseafloor sedimentary metagenomes.</title>
        <authorList>
            <person name="Kawai M."/>
            <person name="Futagami T."/>
            <person name="Toyoda A."/>
            <person name="Takaki Y."/>
            <person name="Nishi S."/>
            <person name="Hori S."/>
            <person name="Arai W."/>
            <person name="Tsubouchi T."/>
            <person name="Morono Y."/>
            <person name="Uchiyama I."/>
            <person name="Ito T."/>
            <person name="Fujiyama A."/>
            <person name="Inagaki F."/>
            <person name="Takami H."/>
        </authorList>
    </citation>
    <scope>NUCLEOTIDE SEQUENCE</scope>
    <source>
        <strain evidence="1">Expedition CK06-06</strain>
    </source>
</reference>
<gene>
    <name evidence="1" type="ORF">S01H4_33099</name>
</gene>
<feature type="non-terminal residue" evidence="1">
    <location>
        <position position="251"/>
    </location>
</feature>
<sequence length="251" mass="29233">MRYIFKVLVLGNPDIIPIYVTNYFGEDGEEKESFLEWYKEITVFEDICDLEIDVINDLIGADYDELLPMIDGIIYFLNPMKEEETDFFETVMPIIYSVKRNIPTVIIYHDPEGVIPLAVNELLERLWITHYELEAFANLSPKDFDHPLQCLCLAMISGDTPLNIENAWMRYPIFIQLANIFFKNDQFIHAARAIRKAAMIADILNNPEKFIISEQAAFFFAKANRYLEASDILMDINKEKSLNFKKLHAQN</sequence>
<comment type="caution">
    <text evidence="1">The sequence shown here is derived from an EMBL/GenBank/DDBJ whole genome shotgun (WGS) entry which is preliminary data.</text>
</comment>
<proteinExistence type="predicted"/>
<accession>X1AY36</accession>
<organism evidence="1">
    <name type="scientific">marine sediment metagenome</name>
    <dbReference type="NCBI Taxonomy" id="412755"/>
    <lineage>
        <taxon>unclassified sequences</taxon>
        <taxon>metagenomes</taxon>
        <taxon>ecological metagenomes</taxon>
    </lineage>
</organism>
<protein>
    <submittedName>
        <fullName evidence="1">Uncharacterized protein</fullName>
    </submittedName>
</protein>